<dbReference type="AlphaFoldDB" id="A0A804MRJ0"/>
<gene>
    <name evidence="3" type="primary">LOC103647721</name>
</gene>
<proteinExistence type="predicted"/>
<keyword evidence="4" id="KW-1185">Reference proteome</keyword>
<dbReference type="FunCoup" id="A0A804MRJ0">
    <property type="interactions" value="160"/>
</dbReference>
<dbReference type="OrthoDB" id="683938at2759"/>
<feature type="compositionally biased region" description="Pro residues" evidence="1">
    <location>
        <begin position="53"/>
        <end position="62"/>
    </location>
</feature>
<keyword evidence="2" id="KW-0812">Transmembrane</keyword>
<keyword evidence="2" id="KW-1133">Transmembrane helix</keyword>
<dbReference type="PANTHER" id="PTHR34064:SF6">
    <property type="entry name" value="OS07G0530700 PROTEIN"/>
    <property type="match status" value="1"/>
</dbReference>
<sequence length="223" mass="22597">MGAAAAAKHAVVAAGGDAGQSSFSANSPPTTGAGFVALDVGELSSLAGDAGPPGTPIAPPRTPRVVRSLSRKGDRKPADADANATAGTSVQTISALSLWVAIQILCFCLSLEKKRSLMAMVILFRGGGRERPQLFVHVAAGDLGDAPGSARLVVHTPLAGTPGSKSRRFGRRAAPWLDPRRVVFLFATLSSVGTLILLYFTLSMSRADSSSGGGGGSGGSDAR</sequence>
<accession>A0A804MRJ0</accession>
<feature type="transmembrane region" description="Helical" evidence="2">
    <location>
        <begin position="182"/>
        <end position="202"/>
    </location>
</feature>
<dbReference type="Gramene" id="Zm00001eb106250_T002">
    <property type="protein sequence ID" value="Zm00001eb106250_P002"/>
    <property type="gene ID" value="Zm00001eb106250"/>
</dbReference>
<keyword evidence="2" id="KW-0472">Membrane</keyword>
<name>A0A804MRJ0_MAIZE</name>
<dbReference type="Proteomes" id="UP000007305">
    <property type="component" value="Chromosome 2"/>
</dbReference>
<feature type="transmembrane region" description="Helical" evidence="2">
    <location>
        <begin position="93"/>
        <end position="111"/>
    </location>
</feature>
<dbReference type="InParanoid" id="A0A804MRJ0"/>
<dbReference type="EnsemblPlants" id="Zm00001eb106250_T002">
    <property type="protein sequence ID" value="Zm00001eb106250_P002"/>
    <property type="gene ID" value="Zm00001eb106250"/>
</dbReference>
<evidence type="ECO:0000256" key="1">
    <source>
        <dbReference type="SAM" id="MobiDB-lite"/>
    </source>
</evidence>
<feature type="region of interest" description="Disordered" evidence="1">
    <location>
        <begin position="48"/>
        <end position="85"/>
    </location>
</feature>
<dbReference type="PANTHER" id="PTHR34064">
    <property type="entry name" value="OS04G0672300 PROTEIN"/>
    <property type="match status" value="1"/>
</dbReference>
<reference evidence="3" key="3">
    <citation type="submission" date="2021-05" db="UniProtKB">
        <authorList>
            <consortium name="EnsemblPlants"/>
        </authorList>
    </citation>
    <scope>IDENTIFICATION</scope>
    <source>
        <strain evidence="3">cv. B73</strain>
    </source>
</reference>
<evidence type="ECO:0000313" key="4">
    <source>
        <dbReference type="Proteomes" id="UP000007305"/>
    </source>
</evidence>
<organism evidence="3 4">
    <name type="scientific">Zea mays</name>
    <name type="common">Maize</name>
    <dbReference type="NCBI Taxonomy" id="4577"/>
    <lineage>
        <taxon>Eukaryota</taxon>
        <taxon>Viridiplantae</taxon>
        <taxon>Streptophyta</taxon>
        <taxon>Embryophyta</taxon>
        <taxon>Tracheophyta</taxon>
        <taxon>Spermatophyta</taxon>
        <taxon>Magnoliopsida</taxon>
        <taxon>Liliopsida</taxon>
        <taxon>Poales</taxon>
        <taxon>Poaceae</taxon>
        <taxon>PACMAD clade</taxon>
        <taxon>Panicoideae</taxon>
        <taxon>Andropogonodae</taxon>
        <taxon>Andropogoneae</taxon>
        <taxon>Tripsacinae</taxon>
        <taxon>Zea</taxon>
    </lineage>
</organism>
<protein>
    <submittedName>
        <fullName evidence="3">Uncharacterized protein</fullName>
    </submittedName>
</protein>
<reference evidence="4" key="1">
    <citation type="submission" date="2015-12" db="EMBL/GenBank/DDBJ databases">
        <title>Update maize B73 reference genome by single molecule sequencing technologies.</title>
        <authorList>
            <consortium name="Maize Genome Sequencing Project"/>
            <person name="Ware D."/>
        </authorList>
    </citation>
    <scope>NUCLEOTIDE SEQUENCE [LARGE SCALE GENOMIC DNA]</scope>
    <source>
        <strain evidence="4">cv. B73</strain>
    </source>
</reference>
<evidence type="ECO:0000256" key="2">
    <source>
        <dbReference type="SAM" id="Phobius"/>
    </source>
</evidence>
<reference evidence="3" key="2">
    <citation type="submission" date="2019-07" db="EMBL/GenBank/DDBJ databases">
        <authorList>
            <person name="Seetharam A."/>
            <person name="Woodhouse M."/>
            <person name="Cannon E."/>
        </authorList>
    </citation>
    <scope>NUCLEOTIDE SEQUENCE [LARGE SCALE GENOMIC DNA]</scope>
    <source>
        <strain evidence="3">cv. B73</strain>
    </source>
</reference>
<evidence type="ECO:0000313" key="3">
    <source>
        <dbReference type="EnsemblPlants" id="Zm00001eb106250_P002"/>
    </source>
</evidence>